<feature type="compositionally biased region" description="Acidic residues" evidence="4">
    <location>
        <begin position="477"/>
        <end position="491"/>
    </location>
</feature>
<dbReference type="InterPro" id="IPR001680">
    <property type="entry name" value="WD40_rpt"/>
</dbReference>
<dbReference type="Gene3D" id="2.130.10.10">
    <property type="entry name" value="YVTN repeat-like/Quinoprotein amine dehydrogenase"/>
    <property type="match status" value="1"/>
</dbReference>
<feature type="repeat" description="WD" evidence="3">
    <location>
        <begin position="55"/>
        <end position="87"/>
    </location>
</feature>
<comment type="caution">
    <text evidence="5">The sequence shown here is derived from an EMBL/GenBank/DDBJ whole genome shotgun (WGS) entry which is preliminary data.</text>
</comment>
<keyword evidence="6" id="KW-1185">Reference proteome</keyword>
<dbReference type="InterPro" id="IPR015943">
    <property type="entry name" value="WD40/YVTN_repeat-like_dom_sf"/>
</dbReference>
<evidence type="ECO:0000256" key="4">
    <source>
        <dbReference type="SAM" id="MobiDB-lite"/>
    </source>
</evidence>
<dbReference type="Pfam" id="PF00400">
    <property type="entry name" value="WD40"/>
    <property type="match status" value="3"/>
</dbReference>
<evidence type="ECO:0000313" key="6">
    <source>
        <dbReference type="Proteomes" id="UP001558713"/>
    </source>
</evidence>
<dbReference type="InterPro" id="IPR036322">
    <property type="entry name" value="WD40_repeat_dom_sf"/>
</dbReference>
<dbReference type="PROSITE" id="PS50082">
    <property type="entry name" value="WD_REPEATS_2"/>
    <property type="match status" value="1"/>
</dbReference>
<evidence type="ECO:0000256" key="2">
    <source>
        <dbReference type="ARBA" id="ARBA00022737"/>
    </source>
</evidence>
<sequence>MSETAKRFGSNFKGFHQPVVDFWRREVGAISSRNFSNRFSASENLVLRFEIYRKLEKHKGCVNTVSFNADGDVLISGSDDRRIVLWDWQLGKVKLLFHSGHGNNVFQAKFMPFSDDRTIVTCAADGMVRRASILEGGKVDTCFLGLHQGRAHKLCIEPGNPHIFYTCGEDGLVQRFDLRTEAPTELFTCQSAGRRGRNMEANQLNAIAIDPRNSNLFAVGGMDEYARLYDIRRVQADGLNGFSRVTHHFCPPHLIGNEQVGITGLAFSEQSELLVSYNDEFIYLFTPDMGLGSNPIPSSSVSKSSGSKSESASSPKDDSKHSVPLVYKGHKNSETVKGVNFFGPRSEYVVSGSDCGRIFIWRKKSGELIRVMEADRHVVNCIEPHPHSPVLASSGIESDIKVWTSTAKERATLPDNIELRKRTRRGWMYNISSPQELLAHLFSLQSRSSMSPEREGESSTATGRELLDLILTFNDQSDVENATEDEDEDEDGNSHEDFFS</sequence>
<name>A0ABD1BIY6_CARAN</name>
<evidence type="ECO:0000256" key="3">
    <source>
        <dbReference type="PROSITE-ProRule" id="PRU00221"/>
    </source>
</evidence>
<feature type="region of interest" description="Disordered" evidence="4">
    <location>
        <begin position="474"/>
        <end position="500"/>
    </location>
</feature>
<dbReference type="InterPro" id="IPR045151">
    <property type="entry name" value="DCAF8"/>
</dbReference>
<gene>
    <name evidence="5" type="ORF">V5N11_024215</name>
</gene>
<dbReference type="PANTHER" id="PTHR15574">
    <property type="entry name" value="WD REPEAT DOMAIN-CONTAINING FAMILY"/>
    <property type="match status" value="1"/>
</dbReference>
<dbReference type="SUPFAM" id="SSF50978">
    <property type="entry name" value="WD40 repeat-like"/>
    <property type="match status" value="1"/>
</dbReference>
<feature type="region of interest" description="Disordered" evidence="4">
    <location>
        <begin position="295"/>
        <end position="325"/>
    </location>
</feature>
<protein>
    <submittedName>
        <fullName evidence="5">Protein ALTERED SEED GERMINATION 2</fullName>
    </submittedName>
</protein>
<dbReference type="PANTHER" id="PTHR15574:SF21">
    <property type="entry name" value="DDB1- AND CUL4-ASSOCIATED FACTOR 8"/>
    <property type="match status" value="1"/>
</dbReference>
<evidence type="ECO:0000313" key="5">
    <source>
        <dbReference type="EMBL" id="KAL1215671.1"/>
    </source>
</evidence>
<keyword evidence="1 3" id="KW-0853">WD repeat</keyword>
<organism evidence="5 6">
    <name type="scientific">Cardamine amara subsp. amara</name>
    <dbReference type="NCBI Taxonomy" id="228776"/>
    <lineage>
        <taxon>Eukaryota</taxon>
        <taxon>Viridiplantae</taxon>
        <taxon>Streptophyta</taxon>
        <taxon>Embryophyta</taxon>
        <taxon>Tracheophyta</taxon>
        <taxon>Spermatophyta</taxon>
        <taxon>Magnoliopsida</taxon>
        <taxon>eudicotyledons</taxon>
        <taxon>Gunneridae</taxon>
        <taxon>Pentapetalae</taxon>
        <taxon>rosids</taxon>
        <taxon>malvids</taxon>
        <taxon>Brassicales</taxon>
        <taxon>Brassicaceae</taxon>
        <taxon>Cardamineae</taxon>
        <taxon>Cardamine</taxon>
    </lineage>
</organism>
<accession>A0ABD1BIY6</accession>
<reference evidence="5 6" key="1">
    <citation type="submission" date="2024-04" db="EMBL/GenBank/DDBJ databases">
        <title>Genome assembly C_amara_ONT_v2.</title>
        <authorList>
            <person name="Yant L."/>
            <person name="Moore C."/>
            <person name="Slenker M."/>
        </authorList>
    </citation>
    <scope>NUCLEOTIDE SEQUENCE [LARGE SCALE GENOMIC DNA]</scope>
    <source>
        <tissue evidence="5">Leaf</tissue>
    </source>
</reference>
<dbReference type="EMBL" id="JBANAX010000284">
    <property type="protein sequence ID" value="KAL1215671.1"/>
    <property type="molecule type" value="Genomic_DNA"/>
</dbReference>
<dbReference type="Proteomes" id="UP001558713">
    <property type="component" value="Unassembled WGS sequence"/>
</dbReference>
<proteinExistence type="predicted"/>
<dbReference type="SMART" id="SM00320">
    <property type="entry name" value="WD40"/>
    <property type="match status" value="7"/>
</dbReference>
<dbReference type="PROSITE" id="PS50294">
    <property type="entry name" value="WD_REPEATS_REGION"/>
    <property type="match status" value="1"/>
</dbReference>
<feature type="compositionally biased region" description="Low complexity" evidence="4">
    <location>
        <begin position="298"/>
        <end position="314"/>
    </location>
</feature>
<keyword evidence="2" id="KW-0677">Repeat</keyword>
<dbReference type="AlphaFoldDB" id="A0ABD1BIY6"/>
<evidence type="ECO:0000256" key="1">
    <source>
        <dbReference type="ARBA" id="ARBA00022574"/>
    </source>
</evidence>